<feature type="region of interest" description="Disordered" evidence="1">
    <location>
        <begin position="58"/>
        <end position="77"/>
    </location>
</feature>
<keyword evidence="3" id="KW-1185">Reference proteome</keyword>
<gene>
    <name evidence="2" type="ORF">K9B37_01185</name>
</gene>
<name>A0ABS7VHD5_9HYPH</name>
<organism evidence="2 3">
    <name type="scientific">Microvirga puerhi</name>
    <dbReference type="NCBI Taxonomy" id="2876078"/>
    <lineage>
        <taxon>Bacteria</taxon>
        <taxon>Pseudomonadati</taxon>
        <taxon>Pseudomonadota</taxon>
        <taxon>Alphaproteobacteria</taxon>
        <taxon>Hyphomicrobiales</taxon>
        <taxon>Methylobacteriaceae</taxon>
        <taxon>Microvirga</taxon>
    </lineage>
</organism>
<proteinExistence type="predicted"/>
<reference evidence="2 3" key="1">
    <citation type="submission" date="2021-09" db="EMBL/GenBank/DDBJ databases">
        <title>The complete genome sequence of a new microorganism.</title>
        <authorList>
            <person name="Zi Z."/>
        </authorList>
    </citation>
    <scope>NUCLEOTIDE SEQUENCE [LARGE SCALE GENOMIC DNA]</scope>
    <source>
        <strain evidence="2 3">WGZ8</strain>
    </source>
</reference>
<dbReference type="RefSeq" id="WP_224310964.1">
    <property type="nucleotide sequence ID" value="NZ_JAIRBM010000001.1"/>
</dbReference>
<dbReference type="Proteomes" id="UP000704176">
    <property type="component" value="Unassembled WGS sequence"/>
</dbReference>
<protein>
    <submittedName>
        <fullName evidence="2">Uncharacterized protein</fullName>
    </submittedName>
</protein>
<sequence>MLNSKSPKACVECGLPFGHPDFAYHAGQVQKGPAYWSDQGILCSHACSTAHFVRREAQGKPMTEPAPNPFRKRSIFD</sequence>
<evidence type="ECO:0000256" key="1">
    <source>
        <dbReference type="SAM" id="MobiDB-lite"/>
    </source>
</evidence>
<dbReference type="EMBL" id="JAIRBM010000001">
    <property type="protein sequence ID" value="MBZ6074914.1"/>
    <property type="molecule type" value="Genomic_DNA"/>
</dbReference>
<accession>A0ABS7VHD5</accession>
<evidence type="ECO:0000313" key="3">
    <source>
        <dbReference type="Proteomes" id="UP000704176"/>
    </source>
</evidence>
<comment type="caution">
    <text evidence="2">The sequence shown here is derived from an EMBL/GenBank/DDBJ whole genome shotgun (WGS) entry which is preliminary data.</text>
</comment>
<evidence type="ECO:0000313" key="2">
    <source>
        <dbReference type="EMBL" id="MBZ6074914.1"/>
    </source>
</evidence>